<gene>
    <name evidence="2" type="ORF">OF850_15190</name>
</gene>
<evidence type="ECO:0000313" key="3">
    <source>
        <dbReference type="Proteomes" id="UP001526430"/>
    </source>
</evidence>
<reference evidence="2 3" key="1">
    <citation type="submission" date="2022-10" db="EMBL/GenBank/DDBJ databases">
        <title>Roseococcus glaciei nov., sp. nov., isolated from glacier.</title>
        <authorList>
            <person name="Liu Q."/>
            <person name="Xin Y.-H."/>
        </authorList>
    </citation>
    <scope>NUCLEOTIDE SEQUENCE [LARGE SCALE GENOMIC DNA]</scope>
    <source>
        <strain evidence="2 3">MDT2-1-1</strain>
    </source>
</reference>
<sequence>MRPLLPALMLLAAVPAFAQAPAELASRLPAEAAGWSRRGVTDLETRPGGAGLGAAAEYRPASGPGVATIYLYRRGTTVEAELAQAQEDIRSLGAMRQYTVGAPREWGSLLTGSRCVVAEQRFTGGQAADTYACVGQSAGWTVKLRVTLPAGAEAAPTLQALSRAAYSVL</sequence>
<keyword evidence="1" id="KW-0732">Signal</keyword>
<dbReference type="Proteomes" id="UP001526430">
    <property type="component" value="Unassembled WGS sequence"/>
</dbReference>
<evidence type="ECO:0000256" key="1">
    <source>
        <dbReference type="SAM" id="SignalP"/>
    </source>
</evidence>
<comment type="caution">
    <text evidence="2">The sequence shown here is derived from an EMBL/GenBank/DDBJ whole genome shotgun (WGS) entry which is preliminary data.</text>
</comment>
<dbReference type="RefSeq" id="WP_301591114.1">
    <property type="nucleotide sequence ID" value="NZ_JAPFQI010000012.1"/>
</dbReference>
<feature type="signal peptide" evidence="1">
    <location>
        <begin position="1"/>
        <end position="18"/>
    </location>
</feature>
<protein>
    <submittedName>
        <fullName evidence="2">Uncharacterized protein</fullName>
    </submittedName>
</protein>
<evidence type="ECO:0000313" key="2">
    <source>
        <dbReference type="EMBL" id="MCW8086976.1"/>
    </source>
</evidence>
<name>A0ABT3NXT0_9PROT</name>
<feature type="chain" id="PRO_5046940431" evidence="1">
    <location>
        <begin position="19"/>
        <end position="169"/>
    </location>
</feature>
<accession>A0ABT3NXT0</accession>
<keyword evidence="3" id="KW-1185">Reference proteome</keyword>
<dbReference type="EMBL" id="JAPFQI010000012">
    <property type="protein sequence ID" value="MCW8086976.1"/>
    <property type="molecule type" value="Genomic_DNA"/>
</dbReference>
<proteinExistence type="predicted"/>
<organism evidence="2 3">
    <name type="scientific">Sabulicella glaciei</name>
    <dbReference type="NCBI Taxonomy" id="2984948"/>
    <lineage>
        <taxon>Bacteria</taxon>
        <taxon>Pseudomonadati</taxon>
        <taxon>Pseudomonadota</taxon>
        <taxon>Alphaproteobacteria</taxon>
        <taxon>Acetobacterales</taxon>
        <taxon>Acetobacteraceae</taxon>
        <taxon>Sabulicella</taxon>
    </lineage>
</organism>